<keyword evidence="2" id="KW-0812">Transmembrane</keyword>
<evidence type="ECO:0000256" key="2">
    <source>
        <dbReference type="SAM" id="Phobius"/>
    </source>
</evidence>
<name>A0A8C1W1V2_CYPCA</name>
<accession>A0A8C1W1V2</accession>
<keyword evidence="2" id="KW-1133">Transmembrane helix</keyword>
<feature type="region of interest" description="Disordered" evidence="1">
    <location>
        <begin position="54"/>
        <end position="78"/>
    </location>
</feature>
<organism evidence="3 4">
    <name type="scientific">Cyprinus carpio</name>
    <name type="common">Common carp</name>
    <dbReference type="NCBI Taxonomy" id="7962"/>
    <lineage>
        <taxon>Eukaryota</taxon>
        <taxon>Metazoa</taxon>
        <taxon>Chordata</taxon>
        <taxon>Craniata</taxon>
        <taxon>Vertebrata</taxon>
        <taxon>Euteleostomi</taxon>
        <taxon>Actinopterygii</taxon>
        <taxon>Neopterygii</taxon>
        <taxon>Teleostei</taxon>
        <taxon>Ostariophysi</taxon>
        <taxon>Cypriniformes</taxon>
        <taxon>Cyprinidae</taxon>
        <taxon>Cyprininae</taxon>
        <taxon>Cyprinus</taxon>
    </lineage>
</organism>
<dbReference type="AlphaFoldDB" id="A0A8C1W1V2"/>
<keyword evidence="2" id="KW-0472">Membrane</keyword>
<protein>
    <recommendedName>
        <fullName evidence="5">Sperm tail PG-rich repeat containing 2</fullName>
    </recommendedName>
</protein>
<feature type="transmembrane region" description="Helical" evidence="2">
    <location>
        <begin position="317"/>
        <end position="337"/>
    </location>
</feature>
<dbReference type="Pfam" id="PF07004">
    <property type="entry name" value="SHIPPO-rpt"/>
    <property type="match status" value="1"/>
</dbReference>
<evidence type="ECO:0000313" key="4">
    <source>
        <dbReference type="Proteomes" id="UP000694700"/>
    </source>
</evidence>
<evidence type="ECO:0000313" key="3">
    <source>
        <dbReference type="Ensembl" id="ENSCCRP00015058515.1"/>
    </source>
</evidence>
<sequence>MNLSLLMVSYMNFDYLSLRCLQAVSKAAELLLNPDAPAIPSPGQAFGYEEDAQGVLHRHKPQPETRTGQTDYDSAPKPELLSSQKYQGVRQYDLQDQFETPSNPHAPGLSPPFLSQTQRFSPVKDETPPVGILKKGRGVKKNPFSLTAVCFLPENRPKATLGPGAYSVFEYGLAYESLKNACLESTRKGAFGSIAPCRLFLPSKKEMSRPGPTQYKVEKTTEALYKKQGTAAFKSATDRLVGSLFAKDTPLPGSYNMSESFEKIHGLHHYSEPRSKKARKLQSCFLSAAPRDPAFLHYDPETPGDQSFDNVKSNPKLALIVCIYIYIIHIHSTHIYYVNKNFYFGCD</sequence>
<dbReference type="Proteomes" id="UP000694700">
    <property type="component" value="Unplaced"/>
</dbReference>
<dbReference type="Ensembl" id="ENSCCRT00015060442.1">
    <property type="protein sequence ID" value="ENSCCRP00015058515.1"/>
    <property type="gene ID" value="ENSCCRG00015024007.1"/>
</dbReference>
<proteinExistence type="predicted"/>
<evidence type="ECO:0008006" key="5">
    <source>
        <dbReference type="Google" id="ProtNLM"/>
    </source>
</evidence>
<reference evidence="3" key="1">
    <citation type="submission" date="2025-08" db="UniProtKB">
        <authorList>
            <consortium name="Ensembl"/>
        </authorList>
    </citation>
    <scope>IDENTIFICATION</scope>
</reference>
<feature type="region of interest" description="Disordered" evidence="1">
    <location>
        <begin position="97"/>
        <end position="136"/>
    </location>
</feature>
<dbReference type="InterPro" id="IPR010736">
    <property type="entry name" value="SHIPPO-rpt"/>
</dbReference>
<evidence type="ECO:0000256" key="1">
    <source>
        <dbReference type="SAM" id="MobiDB-lite"/>
    </source>
</evidence>